<evidence type="ECO:0000259" key="2">
    <source>
        <dbReference type="Pfam" id="PF01926"/>
    </source>
</evidence>
<gene>
    <name evidence="3" type="ORF">MBJ925_LOCUS3892</name>
</gene>
<dbReference type="SUPFAM" id="SSF52540">
    <property type="entry name" value="P-loop containing nucleoside triphosphate hydrolases"/>
    <property type="match status" value="1"/>
</dbReference>
<evidence type="ECO:0000313" key="4">
    <source>
        <dbReference type="Proteomes" id="UP000663824"/>
    </source>
</evidence>
<accession>A0A816KY54</accession>
<comment type="caution">
    <text evidence="3">The sequence shown here is derived from an EMBL/GenBank/DDBJ whole genome shotgun (WGS) entry which is preliminary data.</text>
</comment>
<dbReference type="Proteomes" id="UP000663824">
    <property type="component" value="Unassembled WGS sequence"/>
</dbReference>
<feature type="domain" description="G" evidence="2">
    <location>
        <begin position="246"/>
        <end position="344"/>
    </location>
</feature>
<reference evidence="3" key="1">
    <citation type="submission" date="2021-02" db="EMBL/GenBank/DDBJ databases">
        <authorList>
            <person name="Nowell W R."/>
        </authorList>
    </citation>
    <scope>NUCLEOTIDE SEQUENCE</scope>
</reference>
<evidence type="ECO:0000256" key="1">
    <source>
        <dbReference type="SAM" id="MobiDB-lite"/>
    </source>
</evidence>
<feature type="region of interest" description="Disordered" evidence="1">
    <location>
        <begin position="457"/>
        <end position="482"/>
    </location>
</feature>
<evidence type="ECO:0000313" key="3">
    <source>
        <dbReference type="EMBL" id="CAF1929378.1"/>
    </source>
</evidence>
<dbReference type="Gene3D" id="3.40.50.300">
    <property type="entry name" value="P-loop containing nucleotide triphosphate hydrolases"/>
    <property type="match status" value="1"/>
</dbReference>
<dbReference type="Pfam" id="PF01926">
    <property type="entry name" value="MMR_HSR1"/>
    <property type="match status" value="1"/>
</dbReference>
<protein>
    <recommendedName>
        <fullName evidence="2">G domain-containing protein</fullName>
    </recommendedName>
</protein>
<organism evidence="3 4">
    <name type="scientific">Rotaria magnacalcarata</name>
    <dbReference type="NCBI Taxonomy" id="392030"/>
    <lineage>
        <taxon>Eukaryota</taxon>
        <taxon>Metazoa</taxon>
        <taxon>Spiralia</taxon>
        <taxon>Gnathifera</taxon>
        <taxon>Rotifera</taxon>
        <taxon>Eurotatoria</taxon>
        <taxon>Bdelloidea</taxon>
        <taxon>Philodinida</taxon>
        <taxon>Philodinidae</taxon>
        <taxon>Rotaria</taxon>
    </lineage>
</organism>
<dbReference type="Gene3D" id="2.30.42.10">
    <property type="match status" value="1"/>
</dbReference>
<dbReference type="AlphaFoldDB" id="A0A816KY54"/>
<sequence>MASLTKQKENEIAVVYKEKNGSQKIWHTLLCPYESAPWSILYTDMNQKKIADLGWRTIEYRNQNGGMSIFSGSGSNPPKEMLDLLSSYDDFAVDHHTINSKTQKEIRICTLNNLNIHEQLGFGFHYHKQQRFHYILLTAHDHISLAQLSGLRNFDRIIEMNDKNVEDIVGWEQLQEQFCSLINRNPNDPIKFTMLDPNSYNSYKQSNKTLSSFFSERIFVEPIQMNDLTATQSLHTISPTSVTLIRVLLMGGHAAGKSRIVDTLRNPCVPVYDYNKTSSTLRYDVRIDDFNNLRIYDTPGFKNDTDQDTIQNFVYPILQDCDNQLNVVCFVSHPRKVENHIKALNTAMKVLGSTCSSISMLILTHADKFKTNSMDEMRDKIINDPAVKHLLDFCHLGIYYSGAVNHDEVDESGDEKELNRRLKLIEPIRRLLIQKFRQCANQNACTRAPTTKFMVPESKSTQSENHRIPTNQCSTNQQKHQNTSKGMFKTVFSMISQSYYKFVILNARKVGRSLIDSVGSLSTLRFWFSK</sequence>
<dbReference type="InterPro" id="IPR036034">
    <property type="entry name" value="PDZ_sf"/>
</dbReference>
<dbReference type="EMBL" id="CAJNRE010000631">
    <property type="protein sequence ID" value="CAF1929378.1"/>
    <property type="molecule type" value="Genomic_DNA"/>
</dbReference>
<name>A0A816KY54_9BILA</name>
<feature type="compositionally biased region" description="Polar residues" evidence="1">
    <location>
        <begin position="458"/>
        <end position="482"/>
    </location>
</feature>
<dbReference type="SUPFAM" id="SSF50156">
    <property type="entry name" value="PDZ domain-like"/>
    <property type="match status" value="1"/>
</dbReference>
<dbReference type="GO" id="GO:0005525">
    <property type="term" value="F:GTP binding"/>
    <property type="evidence" value="ECO:0007669"/>
    <property type="project" value="InterPro"/>
</dbReference>
<dbReference type="InterPro" id="IPR027417">
    <property type="entry name" value="P-loop_NTPase"/>
</dbReference>
<proteinExistence type="predicted"/>
<dbReference type="InterPro" id="IPR006073">
    <property type="entry name" value="GTP-bd"/>
</dbReference>